<dbReference type="InterPro" id="IPR010640">
    <property type="entry name" value="Low_temperature_requirement_A"/>
</dbReference>
<keyword evidence="1" id="KW-0472">Membrane</keyword>
<evidence type="ECO:0000256" key="1">
    <source>
        <dbReference type="SAM" id="Phobius"/>
    </source>
</evidence>
<feature type="transmembrane region" description="Helical" evidence="1">
    <location>
        <begin position="319"/>
        <end position="338"/>
    </location>
</feature>
<feature type="transmembrane region" description="Helical" evidence="1">
    <location>
        <begin position="12"/>
        <end position="31"/>
    </location>
</feature>
<name>A0A6L9XUT3_9MICO</name>
<reference evidence="2 3" key="1">
    <citation type="journal article" date="2014" name="J. Microbiol.">
        <title>Diaminobutyricibacter tongyongensis gen. nov., sp. nov. and Homoserinibacter gongjuensis gen. nov., sp. nov. belong to the family Microbacteriaceae.</title>
        <authorList>
            <person name="Kim S.J."/>
            <person name="Ahn J.H."/>
            <person name="Weon H.Y."/>
            <person name="Hamada M."/>
            <person name="Suzuki K."/>
            <person name="Kwon S.W."/>
        </authorList>
    </citation>
    <scope>NUCLEOTIDE SEQUENCE [LARGE SCALE GENOMIC DNA]</scope>
    <source>
        <strain evidence="2 3">NBRC 108724</strain>
    </source>
</reference>
<evidence type="ECO:0000313" key="2">
    <source>
        <dbReference type="EMBL" id="NEN04834.1"/>
    </source>
</evidence>
<feature type="transmembrane region" description="Helical" evidence="1">
    <location>
        <begin position="189"/>
        <end position="208"/>
    </location>
</feature>
<dbReference type="RefSeq" id="WP_163287924.1">
    <property type="nucleotide sequence ID" value="NZ_JAAGWY010000001.1"/>
</dbReference>
<keyword evidence="3" id="KW-1185">Reference proteome</keyword>
<feature type="transmembrane region" description="Helical" evidence="1">
    <location>
        <begin position="97"/>
        <end position="117"/>
    </location>
</feature>
<feature type="transmembrane region" description="Helical" evidence="1">
    <location>
        <begin position="43"/>
        <end position="64"/>
    </location>
</feature>
<feature type="transmembrane region" description="Helical" evidence="1">
    <location>
        <begin position="129"/>
        <end position="149"/>
    </location>
</feature>
<dbReference type="Pfam" id="PF06772">
    <property type="entry name" value="LtrA"/>
    <property type="match status" value="1"/>
</dbReference>
<feature type="transmembrane region" description="Helical" evidence="1">
    <location>
        <begin position="155"/>
        <end position="177"/>
    </location>
</feature>
<dbReference type="Proteomes" id="UP000474967">
    <property type="component" value="Unassembled WGS sequence"/>
</dbReference>
<feature type="transmembrane region" description="Helical" evidence="1">
    <location>
        <begin position="71"/>
        <end position="91"/>
    </location>
</feature>
<dbReference type="AlphaFoldDB" id="A0A6L9XUT3"/>
<feature type="transmembrane region" description="Helical" evidence="1">
    <location>
        <begin position="214"/>
        <end position="235"/>
    </location>
</feature>
<dbReference type="EMBL" id="JAAGWY010000001">
    <property type="protein sequence ID" value="NEN04834.1"/>
    <property type="molecule type" value="Genomic_DNA"/>
</dbReference>
<organism evidence="2 3">
    <name type="scientific">Leifsonia tongyongensis</name>
    <dbReference type="NCBI Taxonomy" id="1268043"/>
    <lineage>
        <taxon>Bacteria</taxon>
        <taxon>Bacillati</taxon>
        <taxon>Actinomycetota</taxon>
        <taxon>Actinomycetes</taxon>
        <taxon>Micrococcales</taxon>
        <taxon>Microbacteriaceae</taxon>
        <taxon>Leifsonia</taxon>
    </lineage>
</organism>
<comment type="caution">
    <text evidence="2">The sequence shown here is derived from an EMBL/GenBank/DDBJ whole genome shotgun (WGS) entry which is preliminary data.</text>
</comment>
<feature type="transmembrane region" description="Helical" evidence="1">
    <location>
        <begin position="284"/>
        <end position="307"/>
    </location>
</feature>
<dbReference type="PANTHER" id="PTHR36840">
    <property type="entry name" value="BLL5714 PROTEIN"/>
    <property type="match status" value="1"/>
</dbReference>
<gene>
    <name evidence="2" type="ORF">G3T36_03020</name>
</gene>
<accession>A0A6L9XUT3</accession>
<feature type="transmembrane region" description="Helical" evidence="1">
    <location>
        <begin position="344"/>
        <end position="363"/>
    </location>
</feature>
<sequence>MAQRLERAAERVSSVELLFDLVFVFTITQVTEIVVAHPNVTGVAQAALTMAVVWWMYDAFAWLTNQSGEGAGLRIGLVSAMIAFLLLAVAIPEAFGASGILFGFAYLAIVLIHFTLFAKFGAAGSARSMLRVVPFNVAGALLVVWAGFVTGPADWILFSLAILVMILTSFTVGPAGFDIGASHFVERHGLLMIIAFGESIVSVGVGAGSHAFDLGILVGTVLCVGIVAALWWCYFTGDDERAGRSMTETPSRRRSYLALTAFGLDHFVMIFGLILLAAGVKLSIGNVFAVAPPVAAILLGSGVALYLVGDARYRQELELGPAALRYAGAALAAASILLGLAVPVAWQLLVLLVIVVAVIALEWKRDSQKSP</sequence>
<proteinExistence type="predicted"/>
<feature type="transmembrane region" description="Helical" evidence="1">
    <location>
        <begin position="256"/>
        <end position="278"/>
    </location>
</feature>
<keyword evidence="1" id="KW-1133">Transmembrane helix</keyword>
<dbReference type="PANTHER" id="PTHR36840:SF1">
    <property type="entry name" value="BLL5714 PROTEIN"/>
    <property type="match status" value="1"/>
</dbReference>
<keyword evidence="1" id="KW-0812">Transmembrane</keyword>
<evidence type="ECO:0000313" key="3">
    <source>
        <dbReference type="Proteomes" id="UP000474967"/>
    </source>
</evidence>
<protein>
    <submittedName>
        <fullName evidence="2">Low temperature requirement protein A</fullName>
    </submittedName>
</protein>